<dbReference type="Pfam" id="PF01068">
    <property type="entry name" value="DNA_ligase_A_M"/>
    <property type="match status" value="1"/>
</dbReference>
<dbReference type="PROSITE" id="PS50160">
    <property type="entry name" value="DNA_LIGASE_A3"/>
    <property type="match status" value="1"/>
</dbReference>
<comment type="similarity">
    <text evidence="3 19">Belongs to the ATP-dependent DNA ligase family.</text>
</comment>
<keyword evidence="15" id="KW-0539">Nucleus</keyword>
<dbReference type="InterPro" id="IPR016059">
    <property type="entry name" value="DNA_ligase_ATP-dep_CS"/>
</dbReference>
<dbReference type="InterPro" id="IPR029710">
    <property type="entry name" value="LIG4"/>
</dbReference>
<dbReference type="InterPro" id="IPR001357">
    <property type="entry name" value="BRCT_dom"/>
</dbReference>
<dbReference type="PROSITE" id="PS50172">
    <property type="entry name" value="BRCT"/>
    <property type="match status" value="2"/>
</dbReference>
<evidence type="ECO:0000256" key="7">
    <source>
        <dbReference type="ARBA" id="ARBA00022723"/>
    </source>
</evidence>
<keyword evidence="6" id="KW-0436">Ligase</keyword>
<evidence type="ECO:0000256" key="14">
    <source>
        <dbReference type="ARBA" id="ARBA00023204"/>
    </source>
</evidence>
<keyword evidence="10" id="KW-0227">DNA damage</keyword>
<dbReference type="Gene3D" id="3.30.470.30">
    <property type="entry name" value="DNA ligase/mRNA capping enzyme"/>
    <property type="match status" value="1"/>
</dbReference>
<dbReference type="SUPFAM" id="SSF56091">
    <property type="entry name" value="DNA ligase/mRNA capping enzyme, catalytic domain"/>
    <property type="match status" value="1"/>
</dbReference>
<protein>
    <recommendedName>
        <fullName evidence="5">DNA ligase 4</fullName>
        <ecNumber evidence="4">6.5.1.1</ecNumber>
    </recommendedName>
    <alternativeName>
        <fullName evidence="17">DNA ligase IV</fullName>
    </alternativeName>
    <alternativeName>
        <fullName evidence="16">Polydeoxyribonucleotide synthase [ATP] 4</fullName>
    </alternativeName>
</protein>
<evidence type="ECO:0000256" key="4">
    <source>
        <dbReference type="ARBA" id="ARBA00012727"/>
    </source>
</evidence>
<dbReference type="GO" id="GO:0071897">
    <property type="term" value="P:DNA biosynthetic process"/>
    <property type="evidence" value="ECO:0007669"/>
    <property type="project" value="InterPro"/>
</dbReference>
<evidence type="ECO:0000256" key="17">
    <source>
        <dbReference type="ARBA" id="ARBA00031942"/>
    </source>
</evidence>
<dbReference type="AlphaFoldDB" id="A0A9N8PYP3"/>
<keyword evidence="11" id="KW-0067">ATP-binding</keyword>
<dbReference type="SUPFAM" id="SSF50249">
    <property type="entry name" value="Nucleic acid-binding proteins"/>
    <property type="match status" value="1"/>
</dbReference>
<dbReference type="NCBIfam" id="TIGR00574">
    <property type="entry name" value="dnl1"/>
    <property type="match status" value="1"/>
</dbReference>
<keyword evidence="13" id="KW-0233">DNA recombination</keyword>
<dbReference type="EMBL" id="LR824005">
    <property type="protein sequence ID" value="CAD0194986.1"/>
    <property type="molecule type" value="Genomic_DNA"/>
</dbReference>
<dbReference type="InterPro" id="IPR000977">
    <property type="entry name" value="DNA_ligase_ATP-dep"/>
</dbReference>
<keyword evidence="7" id="KW-0479">Metal-binding</keyword>
<evidence type="ECO:0000256" key="11">
    <source>
        <dbReference type="ARBA" id="ARBA00022840"/>
    </source>
</evidence>
<keyword evidence="14" id="KW-0234">DNA repair</keyword>
<dbReference type="InterPro" id="IPR012340">
    <property type="entry name" value="NA-bd_OB-fold"/>
</dbReference>
<dbReference type="InterPro" id="IPR036599">
    <property type="entry name" value="DNA_ligase_N_sf"/>
</dbReference>
<dbReference type="InterPro" id="IPR012310">
    <property type="entry name" value="DNA_ligase_ATP-dep_cent"/>
</dbReference>
<gene>
    <name evidence="22" type="ORF">CINC_LOCUS5835</name>
</gene>
<evidence type="ECO:0000256" key="16">
    <source>
        <dbReference type="ARBA" id="ARBA00030676"/>
    </source>
</evidence>
<dbReference type="Pfam" id="PF11411">
    <property type="entry name" value="DNA_ligase_IV"/>
    <property type="match status" value="1"/>
</dbReference>
<dbReference type="GO" id="GO:0046872">
    <property type="term" value="F:metal ion binding"/>
    <property type="evidence" value="ECO:0007669"/>
    <property type="project" value="UniProtKB-KW"/>
</dbReference>
<dbReference type="PROSITE" id="PS00333">
    <property type="entry name" value="DNA_LIGASE_A2"/>
    <property type="match status" value="1"/>
</dbReference>
<keyword evidence="12" id="KW-0460">Magnesium</keyword>
<evidence type="ECO:0000259" key="21">
    <source>
        <dbReference type="PROSITE" id="PS50172"/>
    </source>
</evidence>
<comment type="catalytic activity">
    <reaction evidence="18">
        <text>ATP + (deoxyribonucleotide)n-3'-hydroxyl + 5'-phospho-(deoxyribonucleotide)m = (deoxyribonucleotide)n+m + AMP + diphosphate.</text>
        <dbReference type="EC" id="6.5.1.1"/>
    </reaction>
</comment>
<evidence type="ECO:0000256" key="6">
    <source>
        <dbReference type="ARBA" id="ARBA00022598"/>
    </source>
</evidence>
<dbReference type="Pfam" id="PF04675">
    <property type="entry name" value="DNA_ligase_A_N"/>
    <property type="match status" value="1"/>
</dbReference>
<feature type="domain" description="ATP-dependent DNA ligase family profile" evidence="20">
    <location>
        <begin position="350"/>
        <end position="493"/>
    </location>
</feature>
<sequence>MANEVIPANEIKFEKLCSLFEQLHKKKRQRQEQDKILSNFINEFKTDASQRVGKKNITFYPILRLLLPEDDRERNAYNLAESKLGVILVKVLSLCKSSRDAQKLLNHRSVSTSQDNDFAGVASLVLKSRLTTVPSQYTVGDINGILDNIANAEVGKKASVYDDIFSHVLKETNAVQLKWFLRLILKDLKLGMGRNRILALFHPEGPEHYETFSLLSKLCEELGDDEARSKSLGIQMYLAVSPMLSERLDVKDVARQLSANKTYQIEDKFDGERFQIHMENGKFEYFSRRGFSFTSNYGSTYDSGLLTPFLKDCFKSDVSSFILDGEMMGWHKENQCFGSKGMSFDVKKITDNSKFRPCFCAFDILYYNGKSLVGPQEKGGLALNERLKILDDLFVNLPGVIQHSKRQIVRRGKISSDILEALNKAIENQDEGIVVKDVESYYIPNRRNVGWYKIKPEYTEGAMTDLDLVIIGADEAENKRQGRAKSFLVACADGGEPGQMPDRWVSVGRVSTGLTFDERERICAALERTWTSYKQKPAPSHLVFNKEKPDFWVLPEDSIVLTVRASELIRVTGFGTDYTLRFPRVERVRDDKPVHDVLKLKEFNELCANKGAVAKLSTNQINGDLISEVKPRAKRKAQAPQVAEQFRITSHGDVEATSKALLGRKICILSEDEDCKRPELGRIVESHGGKVVANRGSDTWCCIAGRMTNHVRAVIESGTADVISTAWLRSLPVTDTLVPPSPLDMLALKPKTRLELSKDYDAFGDSYREMIDENTLRRCFEKMENDIVQVYLTRQEMLNLDKELFGDNNPHSFLRPCFIHITNQHGISGILAKMYGAAVYDIPRVFCTHIVVPNTIDKDEIAGLKEKYELKDSTLIVSEDWLEACFAIKELVSETPYLLQSS</sequence>
<evidence type="ECO:0000256" key="5">
    <source>
        <dbReference type="ARBA" id="ARBA00022073"/>
    </source>
</evidence>
<dbReference type="EC" id="6.5.1.1" evidence="4"/>
<comment type="cofactor">
    <cofactor evidence="1">
        <name>Mg(2+)</name>
        <dbReference type="ChEBI" id="CHEBI:18420"/>
    </cofactor>
</comment>
<accession>A0A9N8PYP3</accession>
<keyword evidence="8" id="KW-0677">Repeat</keyword>
<feature type="domain" description="BRCT" evidence="21">
    <location>
        <begin position="831"/>
        <end position="899"/>
    </location>
</feature>
<feature type="domain" description="BRCT" evidence="21">
    <location>
        <begin position="656"/>
        <end position="745"/>
    </location>
</feature>
<keyword evidence="9" id="KW-0547">Nucleotide-binding</keyword>
<dbReference type="Gene3D" id="3.40.50.10190">
    <property type="entry name" value="BRCT domain"/>
    <property type="match status" value="2"/>
</dbReference>
<evidence type="ECO:0000313" key="23">
    <source>
        <dbReference type="Proteomes" id="UP001154114"/>
    </source>
</evidence>
<dbReference type="OrthoDB" id="151490at2759"/>
<evidence type="ECO:0000256" key="9">
    <source>
        <dbReference type="ARBA" id="ARBA00022741"/>
    </source>
</evidence>
<dbReference type="Proteomes" id="UP001154114">
    <property type="component" value="Chromosome 2"/>
</dbReference>
<dbReference type="GO" id="GO:0032807">
    <property type="term" value="C:DNA ligase IV complex"/>
    <property type="evidence" value="ECO:0007669"/>
    <property type="project" value="TreeGrafter"/>
</dbReference>
<dbReference type="GO" id="GO:0006297">
    <property type="term" value="P:nucleotide-excision repair, DNA gap filling"/>
    <property type="evidence" value="ECO:0007669"/>
    <property type="project" value="TreeGrafter"/>
</dbReference>
<dbReference type="Pfam" id="PF04679">
    <property type="entry name" value="DNA_ligase_A_C"/>
    <property type="match status" value="1"/>
</dbReference>
<dbReference type="InterPro" id="IPR012308">
    <property type="entry name" value="DNA_ligase_ATP-dep_N"/>
</dbReference>
<evidence type="ECO:0000256" key="2">
    <source>
        <dbReference type="ARBA" id="ARBA00004123"/>
    </source>
</evidence>
<dbReference type="SUPFAM" id="SSF52113">
    <property type="entry name" value="BRCT domain"/>
    <property type="match status" value="2"/>
</dbReference>
<evidence type="ECO:0000256" key="15">
    <source>
        <dbReference type="ARBA" id="ARBA00023242"/>
    </source>
</evidence>
<dbReference type="Gene3D" id="1.10.3260.10">
    <property type="entry name" value="DNA ligase, ATP-dependent, N-terminal domain"/>
    <property type="match status" value="1"/>
</dbReference>
<evidence type="ECO:0000256" key="12">
    <source>
        <dbReference type="ARBA" id="ARBA00022842"/>
    </source>
</evidence>
<dbReference type="Gene3D" id="2.40.50.140">
    <property type="entry name" value="Nucleic acid-binding proteins"/>
    <property type="match status" value="1"/>
</dbReference>
<evidence type="ECO:0000256" key="18">
    <source>
        <dbReference type="ARBA" id="ARBA00034003"/>
    </source>
</evidence>
<organism evidence="22 23">
    <name type="scientific">Chrysodeixis includens</name>
    <name type="common">Soybean looper</name>
    <name type="synonym">Pseudoplusia includens</name>
    <dbReference type="NCBI Taxonomy" id="689277"/>
    <lineage>
        <taxon>Eukaryota</taxon>
        <taxon>Metazoa</taxon>
        <taxon>Ecdysozoa</taxon>
        <taxon>Arthropoda</taxon>
        <taxon>Hexapoda</taxon>
        <taxon>Insecta</taxon>
        <taxon>Pterygota</taxon>
        <taxon>Neoptera</taxon>
        <taxon>Endopterygota</taxon>
        <taxon>Lepidoptera</taxon>
        <taxon>Glossata</taxon>
        <taxon>Ditrysia</taxon>
        <taxon>Noctuoidea</taxon>
        <taxon>Noctuidae</taxon>
        <taxon>Plusiinae</taxon>
        <taxon>Chrysodeixis</taxon>
    </lineage>
</organism>
<dbReference type="InterPro" id="IPR036420">
    <property type="entry name" value="BRCT_dom_sf"/>
</dbReference>
<comment type="subcellular location">
    <subcellularLocation>
        <location evidence="2">Nucleus</location>
    </subcellularLocation>
</comment>
<evidence type="ECO:0000313" key="22">
    <source>
        <dbReference type="EMBL" id="CAD0194986.1"/>
    </source>
</evidence>
<evidence type="ECO:0000256" key="10">
    <source>
        <dbReference type="ARBA" id="ARBA00022763"/>
    </source>
</evidence>
<evidence type="ECO:0000256" key="8">
    <source>
        <dbReference type="ARBA" id="ARBA00022737"/>
    </source>
</evidence>
<evidence type="ECO:0000256" key="1">
    <source>
        <dbReference type="ARBA" id="ARBA00001946"/>
    </source>
</evidence>
<evidence type="ECO:0000256" key="3">
    <source>
        <dbReference type="ARBA" id="ARBA00007572"/>
    </source>
</evidence>
<dbReference type="GO" id="GO:0006303">
    <property type="term" value="P:double-strand break repair via nonhomologous end joining"/>
    <property type="evidence" value="ECO:0007669"/>
    <property type="project" value="TreeGrafter"/>
</dbReference>
<evidence type="ECO:0000256" key="19">
    <source>
        <dbReference type="RuleBase" id="RU004196"/>
    </source>
</evidence>
<dbReference type="InterPro" id="IPR044125">
    <property type="entry name" value="Adenylation_DNA_ligase_IV"/>
</dbReference>
<name>A0A9N8PYP3_CHRIL</name>
<proteinExistence type="inferred from homology"/>
<dbReference type="InterPro" id="IPR021536">
    <property type="entry name" value="DNA_ligase_IV_dom"/>
</dbReference>
<keyword evidence="23" id="KW-1185">Reference proteome</keyword>
<dbReference type="CDD" id="cd07903">
    <property type="entry name" value="Adenylation_DNA_ligase_IV"/>
    <property type="match status" value="1"/>
</dbReference>
<dbReference type="GO" id="GO:0005958">
    <property type="term" value="C:DNA-dependent protein kinase-DNA ligase 4 complex"/>
    <property type="evidence" value="ECO:0007669"/>
    <property type="project" value="TreeGrafter"/>
</dbReference>
<reference evidence="22" key="1">
    <citation type="submission" date="2021-12" db="EMBL/GenBank/DDBJ databases">
        <authorList>
            <person name="King R."/>
        </authorList>
    </citation>
    <scope>NUCLEOTIDE SEQUENCE</scope>
</reference>
<dbReference type="PANTHER" id="PTHR45997">
    <property type="entry name" value="DNA LIGASE 4"/>
    <property type="match status" value="1"/>
</dbReference>
<dbReference type="GO" id="GO:0005524">
    <property type="term" value="F:ATP binding"/>
    <property type="evidence" value="ECO:0007669"/>
    <property type="project" value="UniProtKB-KW"/>
</dbReference>
<evidence type="ECO:0000259" key="20">
    <source>
        <dbReference type="PROSITE" id="PS50160"/>
    </source>
</evidence>
<dbReference type="GO" id="GO:0003677">
    <property type="term" value="F:DNA binding"/>
    <property type="evidence" value="ECO:0007669"/>
    <property type="project" value="InterPro"/>
</dbReference>
<dbReference type="GO" id="GO:0006310">
    <property type="term" value="P:DNA recombination"/>
    <property type="evidence" value="ECO:0007669"/>
    <property type="project" value="UniProtKB-KW"/>
</dbReference>
<dbReference type="GO" id="GO:0003910">
    <property type="term" value="F:DNA ligase (ATP) activity"/>
    <property type="evidence" value="ECO:0007669"/>
    <property type="project" value="UniProtKB-EC"/>
</dbReference>
<evidence type="ECO:0000256" key="13">
    <source>
        <dbReference type="ARBA" id="ARBA00023172"/>
    </source>
</evidence>
<dbReference type="InterPro" id="IPR012309">
    <property type="entry name" value="DNA_ligase_ATP-dep_C"/>
</dbReference>
<dbReference type="PANTHER" id="PTHR45997:SF1">
    <property type="entry name" value="DNA LIGASE 4"/>
    <property type="match status" value="1"/>
</dbReference>